<evidence type="ECO:0000313" key="2">
    <source>
        <dbReference type="Proteomes" id="UP000195880"/>
    </source>
</evidence>
<sequence>MSSGTRSATARSLGRVSWYDWKGSPRALLRSIPRKPVQSMKRSPSISPCSLVRTFLIQPRSSTRTSCTSSRMCSAPRAVAHLVR</sequence>
<protein>
    <submittedName>
        <fullName evidence="1">Uncharacterized protein</fullName>
    </submittedName>
</protein>
<dbReference type="AlphaFoldDB" id="A0A1Z1WKQ5"/>
<gene>
    <name evidence="1" type="ORF">SMD44_06518</name>
</gene>
<reference evidence="1 2" key="1">
    <citation type="submission" date="2017-05" db="EMBL/GenBank/DDBJ databases">
        <title>Streptomyces alboflavus Genome sequencing and assembly.</title>
        <authorList>
            <person name="Wang Y."/>
            <person name="Du B."/>
            <person name="Ding Y."/>
            <person name="Liu H."/>
            <person name="Hou Q."/>
            <person name="Liu K."/>
            <person name="Wang C."/>
            <person name="Yao L."/>
        </authorList>
    </citation>
    <scope>NUCLEOTIDE SEQUENCE [LARGE SCALE GENOMIC DNA]</scope>
    <source>
        <strain evidence="1 2">MDJK44</strain>
    </source>
</reference>
<accession>A0A1Z1WKQ5</accession>
<proteinExistence type="predicted"/>
<evidence type="ECO:0000313" key="1">
    <source>
        <dbReference type="EMBL" id="ARX87037.1"/>
    </source>
</evidence>
<dbReference type="EMBL" id="CP021748">
    <property type="protein sequence ID" value="ARX87037.1"/>
    <property type="molecule type" value="Genomic_DNA"/>
</dbReference>
<keyword evidence="2" id="KW-1185">Reference proteome</keyword>
<dbReference type="Proteomes" id="UP000195880">
    <property type="component" value="Chromosome"/>
</dbReference>
<organism evidence="1 2">
    <name type="scientific">Streptomyces alboflavus</name>
    <dbReference type="NCBI Taxonomy" id="67267"/>
    <lineage>
        <taxon>Bacteria</taxon>
        <taxon>Bacillati</taxon>
        <taxon>Actinomycetota</taxon>
        <taxon>Actinomycetes</taxon>
        <taxon>Kitasatosporales</taxon>
        <taxon>Streptomycetaceae</taxon>
        <taxon>Streptomyces</taxon>
    </lineage>
</organism>
<dbReference type="KEGG" id="salf:SMD44_06518"/>
<name>A0A1Z1WKQ5_9ACTN</name>